<gene>
    <name evidence="6" type="ORF">CURHAP_LOCUS12082</name>
</gene>
<evidence type="ECO:0000256" key="4">
    <source>
        <dbReference type="ARBA" id="ARBA00022695"/>
    </source>
</evidence>
<evidence type="ECO:0000256" key="3">
    <source>
        <dbReference type="ARBA" id="ARBA00022679"/>
    </source>
</evidence>
<proteinExistence type="predicted"/>
<accession>A0A6J5U1Q3</accession>
<organism evidence="6 7">
    <name type="scientific">Prunus armeniaca</name>
    <name type="common">Apricot</name>
    <name type="synonym">Armeniaca vulgaris</name>
    <dbReference type="NCBI Taxonomy" id="36596"/>
    <lineage>
        <taxon>Eukaryota</taxon>
        <taxon>Viridiplantae</taxon>
        <taxon>Streptophyta</taxon>
        <taxon>Embryophyta</taxon>
        <taxon>Tracheophyta</taxon>
        <taxon>Spermatophyta</taxon>
        <taxon>Magnoliopsida</taxon>
        <taxon>eudicotyledons</taxon>
        <taxon>Gunneridae</taxon>
        <taxon>Pentapetalae</taxon>
        <taxon>rosids</taxon>
        <taxon>fabids</taxon>
        <taxon>Rosales</taxon>
        <taxon>Rosaceae</taxon>
        <taxon>Amygdaloideae</taxon>
        <taxon>Amygdaleae</taxon>
        <taxon>Prunus</taxon>
    </lineage>
</organism>
<protein>
    <recommendedName>
        <fullName evidence="1">DNA-directed RNA polymerase</fullName>
        <ecNumber evidence="1">2.7.7.6</ecNumber>
    </recommendedName>
</protein>
<evidence type="ECO:0000313" key="7">
    <source>
        <dbReference type="Proteomes" id="UP000507222"/>
    </source>
</evidence>
<dbReference type="PANTHER" id="PTHR19376">
    <property type="entry name" value="DNA-DIRECTED RNA POLYMERASE"/>
    <property type="match status" value="1"/>
</dbReference>
<dbReference type="SUPFAM" id="SSF64484">
    <property type="entry name" value="beta and beta-prime subunits of DNA dependent RNA-polymerase"/>
    <property type="match status" value="1"/>
</dbReference>
<evidence type="ECO:0000256" key="2">
    <source>
        <dbReference type="ARBA" id="ARBA00022478"/>
    </source>
</evidence>
<evidence type="ECO:0000256" key="1">
    <source>
        <dbReference type="ARBA" id="ARBA00012418"/>
    </source>
</evidence>
<dbReference type="EMBL" id="CAEKDK010000002">
    <property type="protein sequence ID" value="CAB4268488.1"/>
    <property type="molecule type" value="Genomic_DNA"/>
</dbReference>
<dbReference type="InterPro" id="IPR045867">
    <property type="entry name" value="DNA-dir_RpoC_beta_prime"/>
</dbReference>
<evidence type="ECO:0000313" key="6">
    <source>
        <dbReference type="EMBL" id="CAB4268488.1"/>
    </source>
</evidence>
<keyword evidence="5" id="KW-0804">Transcription</keyword>
<dbReference type="GO" id="GO:0000428">
    <property type="term" value="C:DNA-directed RNA polymerase complex"/>
    <property type="evidence" value="ECO:0007669"/>
    <property type="project" value="UniProtKB-KW"/>
</dbReference>
<keyword evidence="2" id="KW-0240">DNA-directed RNA polymerase</keyword>
<reference evidence="6 7" key="1">
    <citation type="submission" date="2020-05" db="EMBL/GenBank/DDBJ databases">
        <authorList>
            <person name="Campoy J."/>
            <person name="Schneeberger K."/>
            <person name="Spophaly S."/>
        </authorList>
    </citation>
    <scope>NUCLEOTIDE SEQUENCE [LARGE SCALE GENOMIC DNA]</scope>
    <source>
        <strain evidence="6">PruArmRojPasFocal</strain>
    </source>
</reference>
<dbReference type="EC" id="2.7.7.6" evidence="1"/>
<dbReference type="GO" id="GO:0006351">
    <property type="term" value="P:DNA-templated transcription"/>
    <property type="evidence" value="ECO:0007669"/>
    <property type="project" value="InterPro"/>
</dbReference>
<sequence>MAILRNVVICYDGTVRNVCSNSIIQFEYEVNTGSRHQHLFPAGEPVGVLAATAMSNPAYKAVLDSTPSSNSSWELMKCIHKGLLMLFLGGQLREKWIVFSGGEAEGSPMLKSAMSGKFGRVTVKLGTWALGKEKLGDPLGLWCEQNSPAGPPASAGLLPFGKVQGRALLGRFARFESYLHDSSHWQGSVTSCLGKAEYRPGFVTSVWVDLAITLRCRQGQKRLTSFVILARIWVLGSVQSTLVSSLAPFGKCPRECVYCAQPSLFGKGRLKGGGLGGGFGKVLNNRRLEAGLLNWSWGLALVPKLRHPSSRAVRKVSQEREVRPCGLGIAVIWTIGFFVSLVSSAHPLPFGKGGQVFGVRPLGFGRVEIRQLSGAGLLDFGQELRQVDRVLLGKTLRGPPVASPRCLPFNKAFSIPFSMSKSSGRESHDLLAFGEEDTESEEASLYVCSEDESSETEGVVEGVIESRMIVHEGEGGEPLVDFGSAAYKKMQRNYKVLEPIAD</sequence>
<keyword evidence="3" id="KW-0808">Transferase</keyword>
<dbReference type="Proteomes" id="UP000507222">
    <property type="component" value="Unassembled WGS sequence"/>
</dbReference>
<dbReference type="AlphaFoldDB" id="A0A6J5U1Q3"/>
<keyword evidence="4" id="KW-0548">Nucleotidyltransferase</keyword>
<evidence type="ECO:0000256" key="5">
    <source>
        <dbReference type="ARBA" id="ARBA00023163"/>
    </source>
</evidence>
<dbReference type="GO" id="GO:0003899">
    <property type="term" value="F:DNA-directed RNA polymerase activity"/>
    <property type="evidence" value="ECO:0007669"/>
    <property type="project" value="UniProtKB-EC"/>
</dbReference>
<dbReference type="PANTHER" id="PTHR19376:SF51">
    <property type="entry name" value="DNA-DIRECTED RNA POLYMERASE V SUBUNIT 1"/>
    <property type="match status" value="1"/>
</dbReference>
<name>A0A6J5U1Q3_PRUAR</name>